<keyword evidence="2" id="KW-0012">Acyltransferase</keyword>
<dbReference type="PANTHER" id="PTHR43420">
    <property type="entry name" value="ACETYLTRANSFERASE"/>
    <property type="match status" value="1"/>
</dbReference>
<evidence type="ECO:0000313" key="4">
    <source>
        <dbReference type="EMBL" id="GAA3524352.1"/>
    </source>
</evidence>
<accession>A0ABP6UXY0</accession>
<dbReference type="Gene3D" id="3.40.630.30">
    <property type="match status" value="1"/>
</dbReference>
<keyword evidence="1" id="KW-0808">Transferase</keyword>
<dbReference type="EMBL" id="BAAAZN010000001">
    <property type="protein sequence ID" value="GAA3524352.1"/>
    <property type="molecule type" value="Genomic_DNA"/>
</dbReference>
<dbReference type="SUPFAM" id="SSF55729">
    <property type="entry name" value="Acyl-CoA N-acyltransferases (Nat)"/>
    <property type="match status" value="1"/>
</dbReference>
<reference evidence="5" key="1">
    <citation type="journal article" date="2019" name="Int. J. Syst. Evol. Microbiol.">
        <title>The Global Catalogue of Microorganisms (GCM) 10K type strain sequencing project: providing services to taxonomists for standard genome sequencing and annotation.</title>
        <authorList>
            <consortium name="The Broad Institute Genomics Platform"/>
            <consortium name="The Broad Institute Genome Sequencing Center for Infectious Disease"/>
            <person name="Wu L."/>
            <person name="Ma J."/>
        </authorList>
    </citation>
    <scope>NUCLEOTIDE SEQUENCE [LARGE SCALE GENOMIC DNA]</scope>
    <source>
        <strain evidence="5">JCM 16898</strain>
    </source>
</reference>
<dbReference type="Pfam" id="PF08445">
    <property type="entry name" value="FR47"/>
    <property type="match status" value="1"/>
</dbReference>
<name>A0ABP6UXY0_9PSEU</name>
<evidence type="ECO:0000313" key="5">
    <source>
        <dbReference type="Proteomes" id="UP001500689"/>
    </source>
</evidence>
<dbReference type="PANTHER" id="PTHR43420:SF3">
    <property type="entry name" value="N-ACETYLTRANSFERASE DOMAIN-CONTAINING PROTEIN"/>
    <property type="match status" value="1"/>
</dbReference>
<evidence type="ECO:0000256" key="2">
    <source>
        <dbReference type="ARBA" id="ARBA00023315"/>
    </source>
</evidence>
<evidence type="ECO:0000259" key="3">
    <source>
        <dbReference type="PROSITE" id="PS51186"/>
    </source>
</evidence>
<gene>
    <name evidence="4" type="ORF">GCM10022222_03550</name>
</gene>
<dbReference type="InterPro" id="IPR016181">
    <property type="entry name" value="Acyl_CoA_acyltransferase"/>
</dbReference>
<keyword evidence="5" id="KW-1185">Reference proteome</keyword>
<comment type="caution">
    <text evidence="4">The sequence shown here is derived from an EMBL/GenBank/DDBJ whole genome shotgun (WGS) entry which is preliminary data.</text>
</comment>
<dbReference type="RefSeq" id="WP_344854472.1">
    <property type="nucleotide sequence ID" value="NZ_BAAAZN010000001.1"/>
</dbReference>
<feature type="domain" description="N-acetyltransferase" evidence="3">
    <location>
        <begin position="98"/>
        <end position="227"/>
    </location>
</feature>
<organism evidence="4 5">
    <name type="scientific">Amycolatopsis ultiminotia</name>
    <dbReference type="NCBI Taxonomy" id="543629"/>
    <lineage>
        <taxon>Bacteria</taxon>
        <taxon>Bacillati</taxon>
        <taxon>Actinomycetota</taxon>
        <taxon>Actinomycetes</taxon>
        <taxon>Pseudonocardiales</taxon>
        <taxon>Pseudonocardiaceae</taxon>
        <taxon>Amycolatopsis</taxon>
    </lineage>
</organism>
<dbReference type="InterPro" id="IPR000182">
    <property type="entry name" value="GNAT_dom"/>
</dbReference>
<dbReference type="InterPro" id="IPR013653">
    <property type="entry name" value="GCN5-like_dom"/>
</dbReference>
<sequence>MTESVLDNAALAALTGPHAGFAERRGQVLRYPVDVATFLAVPDQPGEGVWDEIAALAGPGTVVPLAPQAGPPPAGWEVLRHVAGVQLVDDGVAAEPDAEAIRLTEADVPEMLDLVARTRPGPFLPRTITLGTYLGIRRGGALIAMAGERLHPPGWTEISAVCTDPSFRGQGLASRLVRAVAAGIREREETPFLHTSAANVSAIRLYESLGFRLRRRTVFGQARVPVDAAVA</sequence>
<dbReference type="CDD" id="cd04301">
    <property type="entry name" value="NAT_SF"/>
    <property type="match status" value="1"/>
</dbReference>
<dbReference type="Proteomes" id="UP001500689">
    <property type="component" value="Unassembled WGS sequence"/>
</dbReference>
<protein>
    <submittedName>
        <fullName evidence="4">GNAT family N-acetyltransferase</fullName>
    </submittedName>
</protein>
<evidence type="ECO:0000256" key="1">
    <source>
        <dbReference type="ARBA" id="ARBA00022679"/>
    </source>
</evidence>
<proteinExistence type="predicted"/>
<dbReference type="InterPro" id="IPR050680">
    <property type="entry name" value="YpeA/RimI_acetyltransf"/>
</dbReference>
<dbReference type="PROSITE" id="PS51186">
    <property type="entry name" value="GNAT"/>
    <property type="match status" value="1"/>
</dbReference>